<dbReference type="RefSeq" id="WP_158202783.1">
    <property type="nucleotide sequence ID" value="NZ_WSZK01000001.1"/>
</dbReference>
<reference evidence="3 4" key="1">
    <citation type="submission" date="2019-12" db="EMBL/GenBank/DDBJ databases">
        <title>Halocatena pleomorpha gen. nov. sp. nov., an extremely halophilic archaeon of family Halobacteriaceae isolated from saltpan soil.</title>
        <authorList>
            <person name="Pal Y."/>
            <person name="Verma A."/>
            <person name="Krishnamurthi S."/>
            <person name="Kumar P."/>
        </authorList>
    </citation>
    <scope>NUCLEOTIDE SEQUENCE [LARGE SCALE GENOMIC DNA]</scope>
    <source>
        <strain evidence="3 4">JCM 16495</strain>
    </source>
</reference>
<feature type="transmembrane region" description="Helical" evidence="1">
    <location>
        <begin position="35"/>
        <end position="52"/>
    </location>
</feature>
<keyword evidence="1" id="KW-1133">Transmembrane helix</keyword>
<dbReference type="AlphaFoldDB" id="A0A6B0GJS8"/>
<keyword evidence="1" id="KW-0812">Transmembrane</keyword>
<feature type="transmembrane region" description="Helical" evidence="1">
    <location>
        <begin position="12"/>
        <end position="28"/>
    </location>
</feature>
<dbReference type="InterPro" id="IPR055997">
    <property type="entry name" value="DUF7575"/>
</dbReference>
<dbReference type="Proteomes" id="UP000451471">
    <property type="component" value="Unassembled WGS sequence"/>
</dbReference>
<keyword evidence="4" id="KW-1185">Reference proteome</keyword>
<evidence type="ECO:0000313" key="3">
    <source>
        <dbReference type="EMBL" id="MWG33063.1"/>
    </source>
</evidence>
<gene>
    <name evidence="3" type="ORF">GQS65_00915</name>
</gene>
<evidence type="ECO:0000256" key="1">
    <source>
        <dbReference type="SAM" id="Phobius"/>
    </source>
</evidence>
<keyword evidence="1" id="KW-0472">Membrane</keyword>
<name>A0A6B0GJS8_9EURY</name>
<feature type="transmembrane region" description="Helical" evidence="1">
    <location>
        <begin position="64"/>
        <end position="86"/>
    </location>
</feature>
<evidence type="ECO:0000259" key="2">
    <source>
        <dbReference type="Pfam" id="PF24460"/>
    </source>
</evidence>
<sequence>MNDSRTTGRPWLAAALSPAVTGLGHLYLRRWVRAALWFAVVAATTVVVPQTAVDAAAAGERVDVVALAPLLLATATCALDASVVAARDTRRARDPSVDTDRCPHCGGELRTDLEFCHWCSTDVDAARSVEGGESR</sequence>
<dbReference type="OrthoDB" id="204947at2157"/>
<dbReference type="Pfam" id="PF24460">
    <property type="entry name" value="DUF7575"/>
    <property type="match status" value="1"/>
</dbReference>
<feature type="domain" description="DUF7575" evidence="2">
    <location>
        <begin position="98"/>
        <end position="124"/>
    </location>
</feature>
<protein>
    <submittedName>
        <fullName evidence="3">Zinc ribbon domain-containing protein</fullName>
    </submittedName>
</protein>
<accession>A0A6B0GJS8</accession>
<dbReference type="EMBL" id="WSZK01000001">
    <property type="protein sequence ID" value="MWG33063.1"/>
    <property type="molecule type" value="Genomic_DNA"/>
</dbReference>
<comment type="caution">
    <text evidence="3">The sequence shown here is derived from an EMBL/GenBank/DDBJ whole genome shotgun (WGS) entry which is preliminary data.</text>
</comment>
<proteinExistence type="predicted"/>
<evidence type="ECO:0000313" key="4">
    <source>
        <dbReference type="Proteomes" id="UP000451471"/>
    </source>
</evidence>
<organism evidence="3 4">
    <name type="scientific">Halomarina oriensis</name>
    <dbReference type="NCBI Taxonomy" id="671145"/>
    <lineage>
        <taxon>Archaea</taxon>
        <taxon>Methanobacteriati</taxon>
        <taxon>Methanobacteriota</taxon>
        <taxon>Stenosarchaea group</taxon>
        <taxon>Halobacteria</taxon>
        <taxon>Halobacteriales</taxon>
        <taxon>Natronomonadaceae</taxon>
        <taxon>Halomarina</taxon>
    </lineage>
</organism>